<accession>A0ABW8IG36</accession>
<feature type="transmembrane region" description="Helical" evidence="1">
    <location>
        <begin position="268"/>
        <end position="287"/>
    </location>
</feature>
<evidence type="ECO:0008006" key="6">
    <source>
        <dbReference type="Google" id="ProtNLM"/>
    </source>
</evidence>
<evidence type="ECO:0000259" key="2">
    <source>
        <dbReference type="Pfam" id="PF19830"/>
    </source>
</evidence>
<dbReference type="PROSITE" id="PS51257">
    <property type="entry name" value="PROKAR_LIPOPROTEIN"/>
    <property type="match status" value="1"/>
</dbReference>
<feature type="transmembrane region" description="Helical" evidence="1">
    <location>
        <begin position="158"/>
        <end position="174"/>
    </location>
</feature>
<feature type="domain" description="DUF6311" evidence="2">
    <location>
        <begin position="19"/>
        <end position="419"/>
    </location>
</feature>
<evidence type="ECO:0000256" key="1">
    <source>
        <dbReference type="SAM" id="Phobius"/>
    </source>
</evidence>
<feature type="domain" description="DUF6311" evidence="3">
    <location>
        <begin position="446"/>
        <end position="548"/>
    </location>
</feature>
<feature type="transmembrane region" description="Helical" evidence="1">
    <location>
        <begin position="233"/>
        <end position="256"/>
    </location>
</feature>
<comment type="caution">
    <text evidence="4">The sequence shown here is derived from an EMBL/GenBank/DDBJ whole genome shotgun (WGS) entry which is preliminary data.</text>
</comment>
<feature type="transmembrane region" description="Helical" evidence="1">
    <location>
        <begin position="299"/>
        <end position="319"/>
    </location>
</feature>
<feature type="transmembrane region" description="Helical" evidence="1">
    <location>
        <begin position="186"/>
        <end position="209"/>
    </location>
</feature>
<evidence type="ECO:0000313" key="5">
    <source>
        <dbReference type="Proteomes" id="UP001620409"/>
    </source>
</evidence>
<dbReference type="Pfam" id="PF25853">
    <property type="entry name" value="DUF6311_C"/>
    <property type="match status" value="1"/>
</dbReference>
<dbReference type="EMBL" id="JADIKI010000022">
    <property type="protein sequence ID" value="MFK2854118.1"/>
    <property type="molecule type" value="Genomic_DNA"/>
</dbReference>
<sequence length="699" mass="76514">MVRRAGQISRIFDSWLLPVLIGALACLLITGGAMLWPGNVHWLTQGDLAQSYLGWAFYRYAAWSWPPGVNPLYGAGLHTSIYYSDSIPLLAMLLKPLAAWLPEPFQYFGLWVLACFVLQAWFAWRLLGLVTPNAIVKALGVLFFVFAAPMVLRLGGHMALVGHWIVLAAIYLCLRQDRKHQTLWWALLLAMAMMIHAYLFAIAGAIWLADMAQRYRMTAQHSPGTSTSRWKTLLPGIVLIGAVVAFAAWVAGLFVVSGQGTQAEGFGYYKMNVLAPINGIGWSHLGLNFPQATGEYEGFNYFGVGGIALILSAVVVAVLRRRASNDRRIPGPLLIMAALLAIAAITCNIGIGTTQWPMPLPDKWRVALSHIPLQSTGRLFWATYYVALLAALYVLLQRCSVRWQVVVLSGAVALQCVDLAPGFANLHTTLSARAHDGAIPGLRGDFWDTAGRRYTLLRVLPLSKPADWEQLAFYANSHHMGIDGVQLARIDMDSFMMLYNAGQEALLSDKLDPRTLYLLDDHDVAVARTAIPGAHAALFRLDDKNVLAPGWTAPLPALATDLRHATPTLSFDLPFNSDFSQPSAGRRLLGEGWNATGIGLMSLSDTATLFVPGGQDAQRSLKVEVNLHRANTGKSMATELEAWFDGKRIGRCSMAGDGCRIWMFDVPGTPNAGSFRRLELRPSVAGAKLRIALDAIQVQ</sequence>
<evidence type="ECO:0000259" key="3">
    <source>
        <dbReference type="Pfam" id="PF25853"/>
    </source>
</evidence>
<feature type="transmembrane region" description="Helical" evidence="1">
    <location>
        <begin position="12"/>
        <end position="36"/>
    </location>
</feature>
<feature type="transmembrane region" description="Helical" evidence="1">
    <location>
        <begin position="134"/>
        <end position="152"/>
    </location>
</feature>
<dbReference type="InterPro" id="IPR046278">
    <property type="entry name" value="DUF6311"/>
</dbReference>
<keyword evidence="1" id="KW-0472">Membrane</keyword>
<feature type="transmembrane region" description="Helical" evidence="1">
    <location>
        <begin position="379"/>
        <end position="396"/>
    </location>
</feature>
<dbReference type="Proteomes" id="UP001620409">
    <property type="component" value="Unassembled WGS sequence"/>
</dbReference>
<name>A0ABW8IG36_9GAMM</name>
<gene>
    <name evidence="4" type="ORF">ISP18_05915</name>
</gene>
<organism evidence="4 5">
    <name type="scientific">Dyella humi</name>
    <dbReference type="NCBI Taxonomy" id="1770547"/>
    <lineage>
        <taxon>Bacteria</taxon>
        <taxon>Pseudomonadati</taxon>
        <taxon>Pseudomonadota</taxon>
        <taxon>Gammaproteobacteria</taxon>
        <taxon>Lysobacterales</taxon>
        <taxon>Rhodanobacteraceae</taxon>
        <taxon>Dyella</taxon>
    </lineage>
</organism>
<proteinExistence type="predicted"/>
<evidence type="ECO:0000313" key="4">
    <source>
        <dbReference type="EMBL" id="MFK2854118.1"/>
    </source>
</evidence>
<keyword evidence="1" id="KW-1133">Transmembrane helix</keyword>
<dbReference type="RefSeq" id="WP_380008029.1">
    <property type="nucleotide sequence ID" value="NZ_JADIKI010000022.1"/>
</dbReference>
<feature type="transmembrane region" description="Helical" evidence="1">
    <location>
        <begin position="105"/>
        <end position="127"/>
    </location>
</feature>
<reference evidence="4 5" key="1">
    <citation type="submission" date="2020-10" db="EMBL/GenBank/DDBJ databases">
        <title>Phylogeny of dyella-like bacteria.</title>
        <authorList>
            <person name="Fu J."/>
        </authorList>
    </citation>
    <scope>NUCLEOTIDE SEQUENCE [LARGE SCALE GENOMIC DNA]</scope>
    <source>
        <strain evidence="4 5">DHG40</strain>
    </source>
</reference>
<dbReference type="Pfam" id="PF19830">
    <property type="entry name" value="DUF6311"/>
    <property type="match status" value="1"/>
</dbReference>
<protein>
    <recommendedName>
        <fullName evidence="6">YfhO family protein</fullName>
    </recommendedName>
</protein>
<keyword evidence="1" id="KW-0812">Transmembrane</keyword>
<feature type="transmembrane region" description="Helical" evidence="1">
    <location>
        <begin position="331"/>
        <end position="351"/>
    </location>
</feature>
<dbReference type="InterPro" id="IPR058671">
    <property type="entry name" value="DUF6311_C"/>
</dbReference>
<keyword evidence="5" id="KW-1185">Reference proteome</keyword>